<evidence type="ECO:0000313" key="2">
    <source>
        <dbReference type="EMBL" id="CAI9930692.1"/>
    </source>
</evidence>
<sequence>MKLTFNIIKSGEHLEQEFNSESDSSLLYHFIQVYFSLSPSQVVIFNGDSELDRQTPLQQITFEPELDVIIKDAEEMPQKEVKSDLEQPFPKSYTELLEKTVQLQNPLKIVTTELKQMAENKEKWAEYCKSPIGQYTLLSMGQKSTEISYAFLNDQELLRQWVNEAQEEKTEPQLNRKESKNHKESNKEYKETYNNQEYDDAIIITAEIGIFAQDEEVFDQLLQYSQNAQRVIQYLKKSTQFGSNDTEACRIEISNSAVTTTVLDKMKNQLTPYLLNIRKWRAFVQECDKQLDQIVNGQYLSRLNPTISFKLIKIFMRKWNILQETFKITPQLYFLAFDRGYFHDYYEVPQNLSDLYYYSLQNKDFKVFVNNIESLRSYIVTTKVNQQLQQQLKQMLNGAENSLQKYQDFLVNNQSAFQDWLKGEFFSTLPISTQLQMVQQFLAAREYCVEALVSIYQTQIKVVQEMGIKLGDKELALMLAQENGEVETVLAKLYAD</sequence>
<gene>
    <name evidence="2" type="ORF">HINF_LOCUS18337</name>
    <name evidence="3" type="ORF">HINF_LOCUS2971</name>
</gene>
<dbReference type="EMBL" id="CATOUU010000464">
    <property type="protein sequence ID" value="CAI9930692.1"/>
    <property type="molecule type" value="Genomic_DNA"/>
</dbReference>
<dbReference type="AlphaFoldDB" id="A0AA86P5J9"/>
<comment type="caution">
    <text evidence="2">The sequence shown here is derived from an EMBL/GenBank/DDBJ whole genome shotgun (WGS) entry which is preliminary data.</text>
</comment>
<dbReference type="EMBL" id="CAXDID020000005">
    <property type="protein sequence ID" value="CAL5974674.1"/>
    <property type="molecule type" value="Genomic_DNA"/>
</dbReference>
<evidence type="ECO:0000256" key="1">
    <source>
        <dbReference type="SAM" id="MobiDB-lite"/>
    </source>
</evidence>
<evidence type="ECO:0000313" key="4">
    <source>
        <dbReference type="Proteomes" id="UP001642409"/>
    </source>
</evidence>
<feature type="region of interest" description="Disordered" evidence="1">
    <location>
        <begin position="166"/>
        <end position="188"/>
    </location>
</feature>
<protein>
    <submittedName>
        <fullName evidence="3">Hypothetical_protein</fullName>
    </submittedName>
</protein>
<dbReference type="Proteomes" id="UP001642409">
    <property type="component" value="Unassembled WGS sequence"/>
</dbReference>
<name>A0AA86P5J9_9EUKA</name>
<reference evidence="2" key="1">
    <citation type="submission" date="2023-06" db="EMBL/GenBank/DDBJ databases">
        <authorList>
            <person name="Kurt Z."/>
        </authorList>
    </citation>
    <scope>NUCLEOTIDE SEQUENCE</scope>
</reference>
<accession>A0AA86P5J9</accession>
<evidence type="ECO:0000313" key="3">
    <source>
        <dbReference type="EMBL" id="CAL5974674.1"/>
    </source>
</evidence>
<keyword evidence="4" id="KW-1185">Reference proteome</keyword>
<organism evidence="2">
    <name type="scientific">Hexamita inflata</name>
    <dbReference type="NCBI Taxonomy" id="28002"/>
    <lineage>
        <taxon>Eukaryota</taxon>
        <taxon>Metamonada</taxon>
        <taxon>Diplomonadida</taxon>
        <taxon>Hexamitidae</taxon>
        <taxon>Hexamitinae</taxon>
        <taxon>Hexamita</taxon>
    </lineage>
</organism>
<reference evidence="3 4" key="2">
    <citation type="submission" date="2024-07" db="EMBL/GenBank/DDBJ databases">
        <authorList>
            <person name="Akdeniz Z."/>
        </authorList>
    </citation>
    <scope>NUCLEOTIDE SEQUENCE [LARGE SCALE GENOMIC DNA]</scope>
</reference>
<proteinExistence type="predicted"/>